<dbReference type="PANTHER" id="PTHR23213">
    <property type="entry name" value="FORMIN-RELATED"/>
    <property type="match status" value="1"/>
</dbReference>
<dbReference type="Pfam" id="PF02181">
    <property type="entry name" value="FH2"/>
    <property type="match status" value="1"/>
</dbReference>
<feature type="transmembrane region" description="Helical" evidence="6">
    <location>
        <begin position="59"/>
        <end position="82"/>
    </location>
</feature>
<feature type="compositionally biased region" description="Basic and acidic residues" evidence="5">
    <location>
        <begin position="440"/>
        <end position="449"/>
    </location>
</feature>
<evidence type="ECO:0000256" key="4">
    <source>
        <dbReference type="RuleBase" id="RU361260"/>
    </source>
</evidence>
<feature type="domain" description="FH2" evidence="7">
    <location>
        <begin position="436"/>
        <end position="842"/>
    </location>
</feature>
<organism evidence="8 9">
    <name type="scientific">Platanthera guangdongensis</name>
    <dbReference type="NCBI Taxonomy" id="2320717"/>
    <lineage>
        <taxon>Eukaryota</taxon>
        <taxon>Viridiplantae</taxon>
        <taxon>Streptophyta</taxon>
        <taxon>Embryophyta</taxon>
        <taxon>Tracheophyta</taxon>
        <taxon>Spermatophyta</taxon>
        <taxon>Magnoliopsida</taxon>
        <taxon>Liliopsida</taxon>
        <taxon>Asparagales</taxon>
        <taxon>Orchidaceae</taxon>
        <taxon>Orchidoideae</taxon>
        <taxon>Orchideae</taxon>
        <taxon>Orchidinae</taxon>
        <taxon>Platanthera</taxon>
    </lineage>
</organism>
<evidence type="ECO:0000256" key="1">
    <source>
        <dbReference type="ARBA" id="ARBA00004167"/>
    </source>
</evidence>
<keyword evidence="6" id="KW-0472">Membrane</keyword>
<dbReference type="InterPro" id="IPR042201">
    <property type="entry name" value="FH2_Formin_sf"/>
</dbReference>
<accession>A0ABR2LN52</accession>
<keyword evidence="6" id="KW-0812">Transmembrane</keyword>
<feature type="compositionally biased region" description="Polar residues" evidence="5">
    <location>
        <begin position="290"/>
        <end position="302"/>
    </location>
</feature>
<keyword evidence="6" id="KW-1133">Transmembrane helix</keyword>
<dbReference type="SMART" id="SM00498">
    <property type="entry name" value="FH2"/>
    <property type="match status" value="1"/>
</dbReference>
<gene>
    <name evidence="8" type="primary">FH8</name>
    <name evidence="8" type="ORF">KSP40_PGU014200</name>
</gene>
<evidence type="ECO:0000256" key="2">
    <source>
        <dbReference type="ARBA" id="ARBA00022729"/>
    </source>
</evidence>
<dbReference type="SUPFAM" id="SSF101447">
    <property type="entry name" value="Formin homology 2 domain (FH2 domain)"/>
    <property type="match status" value="1"/>
</dbReference>
<dbReference type="InterPro" id="IPR015425">
    <property type="entry name" value="FH2_Formin"/>
</dbReference>
<evidence type="ECO:0000256" key="5">
    <source>
        <dbReference type="SAM" id="MobiDB-lite"/>
    </source>
</evidence>
<evidence type="ECO:0000256" key="6">
    <source>
        <dbReference type="SAM" id="Phobius"/>
    </source>
</evidence>
<keyword evidence="2" id="KW-0732">Signal</keyword>
<evidence type="ECO:0000313" key="9">
    <source>
        <dbReference type="Proteomes" id="UP001412067"/>
    </source>
</evidence>
<sequence>MRFSANNGGSSGDVINGQSERIKALLPKEASSPSSLPFSSPLLSTVTTLPLTFKLETYMAAPTTVTAAAAAFFLLLYCVSAVSMPADYSSRRILHEPLYPIQWTPPPPPSDGTPPVPFNPDSPSPPASDAQTAGAAGIPAMTNHSLSRPTKLAIAVSASVCVAVIISISAYFLHRRRARRESESQKIIGDSRRIAAPDRPVTAADLLYLGTMEPTVPATQRLSAESNVTPYRKLRSEIEGLEQGHHPSPELQPLPPLVGPGRRRDAPPEAAAAASLSDDDTYYTPKRSVASRNGESSGSPTSRRSHHTPAAAGKDVPRSRRSSPRMQLLEKLPSDVKRATSSNLLAPPPPPPPPPPPKTEEITKLPPASIKPPSSCRINSESHEGSPSPVQAWPSSRRQLLRPLPPEDAARANVRAPTAGLINEGYTSSSSHPAGDDLQSEGKPKLKPLHWDKARASSDLEMFKSEPLQLNEDMIETLFAKNSTLPPPRQQSRRAVLLPPLKQEHTVLDPKKSQNIAILLRALNVTREEVSESLLDGNTEGLGAELFETLVKMAPTKEEELKLRNYNGDASKLGSAERFLKAVLSIPFAFRRVDVMLYRANFETEVKYLRTSFRTLEAACEDLRSSKLFLKLLEAVFKTGNRMNVGTNRNESKVFKLDTLLKLADMKGTDRKTTVLQFVVHEIIRSQELTSEALEENQQGLKVIAGLSSELVNVKKAATMDSAVLHSYLSKLELGLENIRSVLQLGDTCDQGQKFFDNTRIFLREAEKEIETVKFEEKRALQRVREVTEYFHGDVVEEEAHSLKIFMATRDFLTALDLVCKDVGRSHEMTTMRSGKSFHVSASLSRSVLEKFAPKPASNSDEDTSSP</sequence>
<keyword evidence="9" id="KW-1185">Reference proteome</keyword>
<dbReference type="Gene3D" id="1.20.58.2220">
    <property type="entry name" value="Formin, FH2 domain"/>
    <property type="match status" value="1"/>
</dbReference>
<dbReference type="PANTHER" id="PTHR23213:SF338">
    <property type="entry name" value="FORMIN-LIKE PROTEIN 6"/>
    <property type="match status" value="1"/>
</dbReference>
<dbReference type="PROSITE" id="PS51444">
    <property type="entry name" value="FH2"/>
    <property type="match status" value="1"/>
</dbReference>
<reference evidence="8 9" key="1">
    <citation type="journal article" date="2022" name="Nat. Plants">
        <title>Genomes of leafy and leafless Platanthera orchids illuminate the evolution of mycoheterotrophy.</title>
        <authorList>
            <person name="Li M.H."/>
            <person name="Liu K.W."/>
            <person name="Li Z."/>
            <person name="Lu H.C."/>
            <person name="Ye Q.L."/>
            <person name="Zhang D."/>
            <person name="Wang J.Y."/>
            <person name="Li Y.F."/>
            <person name="Zhong Z.M."/>
            <person name="Liu X."/>
            <person name="Yu X."/>
            <person name="Liu D.K."/>
            <person name="Tu X.D."/>
            <person name="Liu B."/>
            <person name="Hao Y."/>
            <person name="Liao X.Y."/>
            <person name="Jiang Y.T."/>
            <person name="Sun W.H."/>
            <person name="Chen J."/>
            <person name="Chen Y.Q."/>
            <person name="Ai Y."/>
            <person name="Zhai J.W."/>
            <person name="Wu S.S."/>
            <person name="Zhou Z."/>
            <person name="Hsiao Y.Y."/>
            <person name="Wu W.L."/>
            <person name="Chen Y.Y."/>
            <person name="Lin Y.F."/>
            <person name="Hsu J.L."/>
            <person name="Li C.Y."/>
            <person name="Wang Z.W."/>
            <person name="Zhao X."/>
            <person name="Zhong W.Y."/>
            <person name="Ma X.K."/>
            <person name="Ma L."/>
            <person name="Huang J."/>
            <person name="Chen G.Z."/>
            <person name="Huang M.Z."/>
            <person name="Huang L."/>
            <person name="Peng D.H."/>
            <person name="Luo Y.B."/>
            <person name="Zou S.Q."/>
            <person name="Chen S.P."/>
            <person name="Lan S."/>
            <person name="Tsai W.C."/>
            <person name="Van de Peer Y."/>
            <person name="Liu Z.J."/>
        </authorList>
    </citation>
    <scope>NUCLEOTIDE SEQUENCE [LARGE SCALE GENOMIC DNA]</scope>
    <source>
        <strain evidence="8">Lor288</strain>
    </source>
</reference>
<evidence type="ECO:0000256" key="3">
    <source>
        <dbReference type="ARBA" id="ARBA00025793"/>
    </source>
</evidence>
<feature type="region of interest" description="Disordered" evidence="5">
    <location>
        <begin position="422"/>
        <end position="449"/>
    </location>
</feature>
<feature type="region of interest" description="Disordered" evidence="5">
    <location>
        <begin position="242"/>
        <end position="395"/>
    </location>
</feature>
<feature type="compositionally biased region" description="Pro residues" evidence="5">
    <location>
        <begin position="104"/>
        <end position="126"/>
    </location>
</feature>
<comment type="similarity">
    <text evidence="3">Belongs to the formin-like family. Class-I subfamily.</text>
</comment>
<dbReference type="InterPro" id="IPR027643">
    <property type="entry name" value="Formin-like_plant"/>
</dbReference>
<comment type="caution">
    <text evidence="8">The sequence shown here is derived from an EMBL/GenBank/DDBJ whole genome shotgun (WGS) entry which is preliminary data.</text>
</comment>
<protein>
    <recommendedName>
        <fullName evidence="4">Formin-like protein</fullName>
    </recommendedName>
</protein>
<dbReference type="EMBL" id="JBBWWR010000018">
    <property type="protein sequence ID" value="KAK8943954.1"/>
    <property type="molecule type" value="Genomic_DNA"/>
</dbReference>
<evidence type="ECO:0000313" key="8">
    <source>
        <dbReference type="EMBL" id="KAK8943954.1"/>
    </source>
</evidence>
<evidence type="ECO:0000259" key="7">
    <source>
        <dbReference type="PROSITE" id="PS51444"/>
    </source>
</evidence>
<comment type="subcellular location">
    <subcellularLocation>
        <location evidence="1">Membrane</location>
        <topology evidence="1">Single-pass membrane protein</topology>
    </subcellularLocation>
</comment>
<proteinExistence type="inferred from homology"/>
<feature type="compositionally biased region" description="Pro residues" evidence="5">
    <location>
        <begin position="346"/>
        <end position="357"/>
    </location>
</feature>
<name>A0ABR2LN52_9ASPA</name>
<dbReference type="Proteomes" id="UP001412067">
    <property type="component" value="Unassembled WGS sequence"/>
</dbReference>
<feature type="transmembrane region" description="Helical" evidence="6">
    <location>
        <begin position="152"/>
        <end position="173"/>
    </location>
</feature>
<feature type="region of interest" description="Disordered" evidence="5">
    <location>
        <begin position="104"/>
        <end position="134"/>
    </location>
</feature>